<evidence type="ECO:0000313" key="2">
    <source>
        <dbReference type="Proteomes" id="UP001159641"/>
    </source>
</evidence>
<sequence length="566" mass="61213">MTPKPKSSVSGFHTGVLLKRVCRLVAPAGAATRSTRRASSLSSRPADPACVLLCFPLLILRDRPGFPRAQVACCEHAPCPLAVALSRGRRQHVLLAPSLGRPEPAFERLGAPSEPPQAGGLVCSPAPEEGVAGAPQASAEPGRGLLTCSEPVLLTWRILDGISRGAAFPPQRRAVGVPGVHAIKAPRAMNDNLLDCWSDLDELKGAKSLETVYLERNPLQKDPQYRRKIMLALPTVRQIDATFVRAVAARQALLAAFLARPSAPPRSPRGRRSRLRAHCAGPLAGLSPPESLCKDCLQRAALMATRILLPLLTPLLCWLVLYKTYIDSHPECDKDLVISRGPGFSLLQNEDQISGSPGFLLLPGLKLRCPVWAPSCHTWLRQFKFKSVKMKLKIHVLRCTWHTIATSRQGQPVSMVTESPTGQHCSGACHRAWAAAWGARSSEVTACRGGLRARVPLRGLQLSCALASSNRLPLRFLSRQCRGHQSRCATEGGEPGALRVGLFRDRPSQRQPEESVQLPRLGSLATPSCRKPRRVGLRLPSAGFLLLDRVPPGPVLGCRGQGLQPG</sequence>
<dbReference type="Proteomes" id="UP001159641">
    <property type="component" value="Unassembled WGS sequence"/>
</dbReference>
<dbReference type="InterPro" id="IPR032675">
    <property type="entry name" value="LRR_dom_sf"/>
</dbReference>
<comment type="caution">
    <text evidence="1">The sequence shown here is derived from an EMBL/GenBank/DDBJ whole genome shotgun (WGS) entry which is preliminary data.</text>
</comment>
<accession>A0AB34GMT7</accession>
<protein>
    <submittedName>
        <fullName evidence="1">Uncharacterized protein</fullName>
    </submittedName>
</protein>
<proteinExistence type="predicted"/>
<dbReference type="AlphaFoldDB" id="A0AB34GMT7"/>
<keyword evidence="2" id="KW-1185">Reference proteome</keyword>
<dbReference type="EMBL" id="JAIQCJ010002141">
    <property type="protein sequence ID" value="KAJ8781691.1"/>
    <property type="molecule type" value="Genomic_DNA"/>
</dbReference>
<gene>
    <name evidence="1" type="ORF">J1605_010949</name>
</gene>
<dbReference type="Gene3D" id="3.80.10.10">
    <property type="entry name" value="Ribonuclease Inhibitor"/>
    <property type="match status" value="1"/>
</dbReference>
<reference evidence="1 2" key="1">
    <citation type="submission" date="2022-11" db="EMBL/GenBank/DDBJ databases">
        <title>Whole genome sequence of Eschrichtius robustus ER-17-0199.</title>
        <authorList>
            <person name="Bruniche-Olsen A."/>
            <person name="Black A.N."/>
            <person name="Fields C.J."/>
            <person name="Walden K."/>
            <person name="Dewoody J.A."/>
        </authorList>
    </citation>
    <scope>NUCLEOTIDE SEQUENCE [LARGE SCALE GENOMIC DNA]</scope>
    <source>
        <strain evidence="1">ER-17-0199</strain>
        <tissue evidence="1">Blubber</tissue>
    </source>
</reference>
<name>A0AB34GMT7_ESCRO</name>
<dbReference type="SUPFAM" id="SSF52058">
    <property type="entry name" value="L domain-like"/>
    <property type="match status" value="1"/>
</dbReference>
<organism evidence="1 2">
    <name type="scientific">Eschrichtius robustus</name>
    <name type="common">California gray whale</name>
    <name type="synonym">Eschrichtius gibbosus</name>
    <dbReference type="NCBI Taxonomy" id="9764"/>
    <lineage>
        <taxon>Eukaryota</taxon>
        <taxon>Metazoa</taxon>
        <taxon>Chordata</taxon>
        <taxon>Craniata</taxon>
        <taxon>Vertebrata</taxon>
        <taxon>Euteleostomi</taxon>
        <taxon>Mammalia</taxon>
        <taxon>Eutheria</taxon>
        <taxon>Laurasiatheria</taxon>
        <taxon>Artiodactyla</taxon>
        <taxon>Whippomorpha</taxon>
        <taxon>Cetacea</taxon>
        <taxon>Mysticeti</taxon>
        <taxon>Eschrichtiidae</taxon>
        <taxon>Eschrichtius</taxon>
    </lineage>
</organism>
<evidence type="ECO:0000313" key="1">
    <source>
        <dbReference type="EMBL" id="KAJ8781691.1"/>
    </source>
</evidence>